<dbReference type="InterPro" id="IPR052292">
    <property type="entry name" value="Glucose_repression_reg"/>
</dbReference>
<name>A0ABR3B2U4_PHYBL</name>
<organism evidence="4 5">
    <name type="scientific">Phycomyces blakesleeanus</name>
    <dbReference type="NCBI Taxonomy" id="4837"/>
    <lineage>
        <taxon>Eukaryota</taxon>
        <taxon>Fungi</taxon>
        <taxon>Fungi incertae sedis</taxon>
        <taxon>Mucoromycota</taxon>
        <taxon>Mucoromycotina</taxon>
        <taxon>Mucoromycetes</taxon>
        <taxon>Mucorales</taxon>
        <taxon>Phycomycetaceae</taxon>
        <taxon>Phycomyces</taxon>
    </lineage>
</organism>
<feature type="transmembrane region" description="Helical" evidence="2">
    <location>
        <begin position="407"/>
        <end position="425"/>
    </location>
</feature>
<comment type="caution">
    <text evidence="4">The sequence shown here is derived from an EMBL/GenBank/DDBJ whole genome shotgun (WGS) entry which is preliminary data.</text>
</comment>
<feature type="compositionally biased region" description="Low complexity" evidence="1">
    <location>
        <begin position="189"/>
        <end position="207"/>
    </location>
</feature>
<accession>A0ABR3B2U4</accession>
<gene>
    <name evidence="4" type="ORF">J3Q64DRAFT_1731408</name>
</gene>
<dbReference type="PANTHER" id="PTHR28051">
    <property type="entry name" value="PROTEIN MTL1-RELATED"/>
    <property type="match status" value="1"/>
</dbReference>
<reference evidence="4 5" key="1">
    <citation type="submission" date="2024-04" db="EMBL/GenBank/DDBJ databases">
        <title>Symmetric and asymmetric DNA N6-adenine methylation regulates different biological responses in Mucorales.</title>
        <authorList>
            <consortium name="Lawrence Berkeley National Laboratory"/>
            <person name="Lax C."/>
            <person name="Mondo S.J."/>
            <person name="Osorio-Concepcion M."/>
            <person name="Muszewska A."/>
            <person name="Corrochano-Luque M."/>
            <person name="Gutierrez G."/>
            <person name="Riley R."/>
            <person name="Lipzen A."/>
            <person name="Guo J."/>
            <person name="Hundley H."/>
            <person name="Amirebrahimi M."/>
            <person name="Ng V."/>
            <person name="Lorenzo-Gutierrez D."/>
            <person name="Binder U."/>
            <person name="Yang J."/>
            <person name="Song Y."/>
            <person name="Canovas D."/>
            <person name="Navarro E."/>
            <person name="Freitag M."/>
            <person name="Gabaldon T."/>
            <person name="Grigoriev I.V."/>
            <person name="Corrochano L.M."/>
            <person name="Nicolas F.E."/>
            <person name="Garre V."/>
        </authorList>
    </citation>
    <scope>NUCLEOTIDE SEQUENCE [LARGE SCALE GENOMIC DNA]</scope>
    <source>
        <strain evidence="4 5">L51</strain>
    </source>
</reference>
<proteinExistence type="predicted"/>
<keyword evidence="5" id="KW-1185">Reference proteome</keyword>
<keyword evidence="2" id="KW-0472">Membrane</keyword>
<protein>
    <recommendedName>
        <fullName evidence="3">Nitrogen regulatory protein areA GATA-like domain-containing protein</fullName>
    </recommendedName>
</protein>
<keyword evidence="2" id="KW-1133">Transmembrane helix</keyword>
<evidence type="ECO:0000259" key="3">
    <source>
        <dbReference type="Pfam" id="PF08550"/>
    </source>
</evidence>
<evidence type="ECO:0000256" key="2">
    <source>
        <dbReference type="SAM" id="Phobius"/>
    </source>
</evidence>
<dbReference type="EMBL" id="JBCLYO010000005">
    <property type="protein sequence ID" value="KAL0088733.1"/>
    <property type="molecule type" value="Genomic_DNA"/>
</dbReference>
<dbReference type="Proteomes" id="UP001448207">
    <property type="component" value="Unassembled WGS sequence"/>
</dbReference>
<sequence>MPSKKHAIADDDFEPHQLNVRLPEVCVDYLSYKFDEMDLAASWRVMTKKKKTVVDGIRLENASWRTWAKTKNNLKTISPQTLNWLKDSDVTWLYGPLHTVIKSTDKEDRFGHPRVATTEETLGLMTSRPLCTNAPITPQGLPLKSALKKVTMADLLKRSATELRQSEAEHEEWLNHQKQYRQHQKDHQTQQQQEQQQEQQQQQQRQQSGDITLSPTIFSSGRQTKLRFNHHVEQCIALLDDETEVRLQPTLPKVSLQESTQRSNSKNVCPRSSIKIIAPARLKHSQPDDIDIDELSPSIKSFTEEDKEILPEVIVPEQVEHFEAESTAQPKIQDTAKDNGALRECLVGIDQRGSTHWTGNHSLQGNDAQDISESSIFSHFAHWASSYLWPTRSPIPISTAKPKKRNLFFYCFVFVASPLHLIYAYA</sequence>
<evidence type="ECO:0000256" key="1">
    <source>
        <dbReference type="SAM" id="MobiDB-lite"/>
    </source>
</evidence>
<feature type="region of interest" description="Disordered" evidence="1">
    <location>
        <begin position="167"/>
        <end position="216"/>
    </location>
</feature>
<evidence type="ECO:0000313" key="4">
    <source>
        <dbReference type="EMBL" id="KAL0088733.1"/>
    </source>
</evidence>
<evidence type="ECO:0000313" key="5">
    <source>
        <dbReference type="Proteomes" id="UP001448207"/>
    </source>
</evidence>
<feature type="domain" description="Nitrogen regulatory protein areA GATA-like" evidence="3">
    <location>
        <begin position="42"/>
        <end position="69"/>
    </location>
</feature>
<dbReference type="InterPro" id="IPR013860">
    <property type="entry name" value="AreA_GATA"/>
</dbReference>
<dbReference type="PANTHER" id="PTHR28051:SF1">
    <property type="entry name" value="PROTEIN MTL1-RELATED"/>
    <property type="match status" value="1"/>
</dbReference>
<keyword evidence="2" id="KW-0812">Transmembrane</keyword>
<dbReference type="Pfam" id="PF08550">
    <property type="entry name" value="GATA_AreA"/>
    <property type="match status" value="1"/>
</dbReference>